<name>A0AAW1URT2_9CUCU</name>
<feature type="compositionally biased region" description="Polar residues" evidence="1">
    <location>
        <begin position="139"/>
        <end position="155"/>
    </location>
</feature>
<feature type="transmembrane region" description="Helical" evidence="2">
    <location>
        <begin position="265"/>
        <end position="283"/>
    </location>
</feature>
<evidence type="ECO:0000313" key="3">
    <source>
        <dbReference type="EMBL" id="KAK9883177.1"/>
    </source>
</evidence>
<reference evidence="3 4" key="1">
    <citation type="submission" date="2023-03" db="EMBL/GenBank/DDBJ databases">
        <title>Genome insight into feeding habits of ladybird beetles.</title>
        <authorList>
            <person name="Li H.-S."/>
            <person name="Huang Y.-H."/>
            <person name="Pang H."/>
        </authorList>
    </citation>
    <scope>NUCLEOTIDE SEQUENCE [LARGE SCALE GENOMIC DNA]</scope>
    <source>
        <strain evidence="3">SYSU_2023b</strain>
        <tissue evidence="3">Whole body</tissue>
    </source>
</reference>
<dbReference type="Proteomes" id="UP001431783">
    <property type="component" value="Unassembled WGS sequence"/>
</dbReference>
<dbReference type="EMBL" id="JARQZJ010000091">
    <property type="protein sequence ID" value="KAK9883177.1"/>
    <property type="molecule type" value="Genomic_DNA"/>
</dbReference>
<keyword evidence="4" id="KW-1185">Reference proteome</keyword>
<organism evidence="3 4">
    <name type="scientific">Henosepilachna vigintioctopunctata</name>
    <dbReference type="NCBI Taxonomy" id="420089"/>
    <lineage>
        <taxon>Eukaryota</taxon>
        <taxon>Metazoa</taxon>
        <taxon>Ecdysozoa</taxon>
        <taxon>Arthropoda</taxon>
        <taxon>Hexapoda</taxon>
        <taxon>Insecta</taxon>
        <taxon>Pterygota</taxon>
        <taxon>Neoptera</taxon>
        <taxon>Endopterygota</taxon>
        <taxon>Coleoptera</taxon>
        <taxon>Polyphaga</taxon>
        <taxon>Cucujiformia</taxon>
        <taxon>Coccinelloidea</taxon>
        <taxon>Coccinellidae</taxon>
        <taxon>Epilachninae</taxon>
        <taxon>Epilachnini</taxon>
        <taxon>Henosepilachna</taxon>
    </lineage>
</organism>
<feature type="region of interest" description="Disordered" evidence="1">
    <location>
        <begin position="106"/>
        <end position="162"/>
    </location>
</feature>
<evidence type="ECO:0000256" key="1">
    <source>
        <dbReference type="SAM" id="MobiDB-lite"/>
    </source>
</evidence>
<evidence type="ECO:0000313" key="4">
    <source>
        <dbReference type="Proteomes" id="UP001431783"/>
    </source>
</evidence>
<evidence type="ECO:0000256" key="2">
    <source>
        <dbReference type="SAM" id="Phobius"/>
    </source>
</evidence>
<feature type="region of interest" description="Disordered" evidence="1">
    <location>
        <begin position="1"/>
        <end position="27"/>
    </location>
</feature>
<sequence>MSNRVPPRSRAHQACHPQDINPPHHQEASALPKNRYVHHYHHGTAVVSHHHPSVSLYRNSYGNTGGATTVDTGLSDDTYTDTATYYEYYNDTPLYQNHNVERTCYSEDSGSTRLPLYESDDTNSVSRNNMGYAERGTQNRRSQLYREQSSASSNAGRDLRRVYPNPQDVAWERMYQEIPPHNGLPQAQNSQIRVPVSRFSNRPQSSLSSAIGSTVVDGCGGKCQTCENVCYFFLQLVFTMGILIGISLCIAGIVLRKSAAKNLQVLVYIGVLVSLVSALLLGIQCNARKNAKNRKKALWTAKRAPIPMDTLNIHGGVVLPQQQPLMVIQENRTQQRVVQVPQIAIDIQRQRNLTISPDSSIDEQGIPWWRRKDLKT</sequence>
<proteinExistence type="predicted"/>
<feature type="transmembrane region" description="Helical" evidence="2">
    <location>
        <begin position="232"/>
        <end position="253"/>
    </location>
</feature>
<dbReference type="AlphaFoldDB" id="A0AAW1URT2"/>
<comment type="caution">
    <text evidence="3">The sequence shown here is derived from an EMBL/GenBank/DDBJ whole genome shotgun (WGS) entry which is preliminary data.</text>
</comment>
<gene>
    <name evidence="3" type="ORF">WA026_001373</name>
</gene>
<keyword evidence="2" id="KW-0472">Membrane</keyword>
<keyword evidence="2" id="KW-0812">Transmembrane</keyword>
<accession>A0AAW1URT2</accession>
<protein>
    <submittedName>
        <fullName evidence="3">Uncharacterized protein</fullName>
    </submittedName>
</protein>
<keyword evidence="2" id="KW-1133">Transmembrane helix</keyword>